<evidence type="ECO:0000256" key="1">
    <source>
        <dbReference type="SAM" id="SignalP"/>
    </source>
</evidence>
<gene>
    <name evidence="5" type="ORF">SAMN05421788_103286</name>
</gene>
<dbReference type="STRING" id="477680.SAMN05421788_103286"/>
<evidence type="ECO:0008006" key="7">
    <source>
        <dbReference type="Google" id="ProtNLM"/>
    </source>
</evidence>
<organism evidence="5 6">
    <name type="scientific">Filimonas lacunae</name>
    <dbReference type="NCBI Taxonomy" id="477680"/>
    <lineage>
        <taxon>Bacteria</taxon>
        <taxon>Pseudomonadati</taxon>
        <taxon>Bacteroidota</taxon>
        <taxon>Chitinophagia</taxon>
        <taxon>Chitinophagales</taxon>
        <taxon>Chitinophagaceae</taxon>
        <taxon>Filimonas</taxon>
    </lineage>
</organism>
<evidence type="ECO:0000259" key="2">
    <source>
        <dbReference type="Pfam" id="PF16323"/>
    </source>
</evidence>
<proteinExistence type="predicted"/>
<dbReference type="EMBL" id="FTOR01000003">
    <property type="protein sequence ID" value="SIT06932.1"/>
    <property type="molecule type" value="Genomic_DNA"/>
</dbReference>
<dbReference type="Pfam" id="PF17166">
    <property type="entry name" value="DUF5126"/>
    <property type="match status" value="1"/>
</dbReference>
<dbReference type="InterPro" id="IPR033431">
    <property type="entry name" value="DUF5126"/>
</dbReference>
<dbReference type="InterPro" id="IPR032164">
    <property type="entry name" value="DUF5000"/>
</dbReference>
<dbReference type="SUPFAM" id="SSF49265">
    <property type="entry name" value="Fibronectin type III"/>
    <property type="match status" value="1"/>
</dbReference>
<dbReference type="Pfam" id="PF16391">
    <property type="entry name" value="DUF5000"/>
    <property type="match status" value="1"/>
</dbReference>
<evidence type="ECO:0000259" key="4">
    <source>
        <dbReference type="Pfam" id="PF17166"/>
    </source>
</evidence>
<dbReference type="RefSeq" id="WP_076379081.1">
    <property type="nucleotide sequence ID" value="NZ_AP017422.1"/>
</dbReference>
<keyword evidence="1" id="KW-0732">Signal</keyword>
<feature type="signal peptide" evidence="1">
    <location>
        <begin position="1"/>
        <end position="19"/>
    </location>
</feature>
<dbReference type="Pfam" id="PF16323">
    <property type="entry name" value="DUF4959"/>
    <property type="match status" value="1"/>
</dbReference>
<sequence>MNLLYKRAYTLLMAATWLAAQPACKKTDGYNDIVSDDTSKPGVVTNVRVTNFNGGAYITYNLPSSKNILYVQAEYKINDHASRQTKSSFYSDSLTVSGFAKSQDYTVTLYAVSRAQVKSDPVQITVHPDTPPYLLVLPTIVLSNDFGGVNIRVTNKSKANLGIITIQPDAVTKKMEIINQNYTNQDSINYSIRGYDTTTYRFGVYITDQWGNISDTVYANIKPIYEVMMTKSLFKAMKFPSDVGTDFGWEMPYLWDNNTGSPGFHSTFPSSVPLPKWLTFDMGQSAKLSRYNAWFRGIDGSNNFLWASGAPQTWVIWGRNTDAVDETLPGDTLALPAVGQATPNGWINMGMYHLPAQPSGLIAPQYTNADLAYWNAGFPFNFDLNLPKVRYLRFECFTNAGGSNEFFNMMELSFWGDPR</sequence>
<reference evidence="6" key="1">
    <citation type="submission" date="2017-01" db="EMBL/GenBank/DDBJ databases">
        <authorList>
            <person name="Varghese N."/>
            <person name="Submissions S."/>
        </authorList>
    </citation>
    <scope>NUCLEOTIDE SEQUENCE [LARGE SCALE GENOMIC DNA]</scope>
    <source>
        <strain evidence="6">DSM 21054</strain>
    </source>
</reference>
<feature type="domain" description="DUF4959" evidence="2">
    <location>
        <begin position="23"/>
        <end position="128"/>
    </location>
</feature>
<dbReference type="InterPro" id="IPR032527">
    <property type="entry name" value="DUF4959"/>
</dbReference>
<dbReference type="Proteomes" id="UP000186917">
    <property type="component" value="Unassembled WGS sequence"/>
</dbReference>
<evidence type="ECO:0000259" key="3">
    <source>
        <dbReference type="Pfam" id="PF16391"/>
    </source>
</evidence>
<feature type="domain" description="DUF5126" evidence="4">
    <location>
        <begin position="130"/>
        <end position="231"/>
    </location>
</feature>
<evidence type="ECO:0000313" key="5">
    <source>
        <dbReference type="EMBL" id="SIT06932.1"/>
    </source>
</evidence>
<keyword evidence="6" id="KW-1185">Reference proteome</keyword>
<feature type="chain" id="PRO_5012139533" description="DUF4959 domain-containing protein" evidence="1">
    <location>
        <begin position="20"/>
        <end position="419"/>
    </location>
</feature>
<dbReference type="Gene3D" id="2.60.120.260">
    <property type="entry name" value="Galactose-binding domain-like"/>
    <property type="match status" value="1"/>
</dbReference>
<dbReference type="InterPro" id="IPR036116">
    <property type="entry name" value="FN3_sf"/>
</dbReference>
<dbReference type="AlphaFoldDB" id="A0A1N7P8K7"/>
<accession>A0A1N7P8K7</accession>
<feature type="domain" description="DUF5000" evidence="3">
    <location>
        <begin position="255"/>
        <end position="416"/>
    </location>
</feature>
<name>A0A1N7P8K7_9BACT</name>
<protein>
    <recommendedName>
        <fullName evidence="7">DUF4959 domain-containing protein</fullName>
    </recommendedName>
</protein>
<evidence type="ECO:0000313" key="6">
    <source>
        <dbReference type="Proteomes" id="UP000186917"/>
    </source>
</evidence>